<accession>A0ABR8NTP2</accession>
<dbReference type="EMBL" id="JACXZS010000011">
    <property type="protein sequence ID" value="MBD3943117.1"/>
    <property type="molecule type" value="Genomic_DNA"/>
</dbReference>
<organism evidence="3 4">
    <name type="scientific">Microbacterium helvum</name>
    <dbReference type="NCBI Taxonomy" id="2773713"/>
    <lineage>
        <taxon>Bacteria</taxon>
        <taxon>Bacillati</taxon>
        <taxon>Actinomycetota</taxon>
        <taxon>Actinomycetes</taxon>
        <taxon>Micrococcales</taxon>
        <taxon>Microbacteriaceae</taxon>
        <taxon>Microbacterium</taxon>
    </lineage>
</organism>
<protein>
    <recommendedName>
        <fullName evidence="5">Adenylate cyclase</fullName>
    </recommendedName>
</protein>
<evidence type="ECO:0008006" key="5">
    <source>
        <dbReference type="Google" id="ProtNLM"/>
    </source>
</evidence>
<dbReference type="RefSeq" id="WP_191172730.1">
    <property type="nucleotide sequence ID" value="NZ_JACXZS010000011.1"/>
</dbReference>
<name>A0ABR8NTP2_9MICO</name>
<evidence type="ECO:0000256" key="1">
    <source>
        <dbReference type="SAM" id="MobiDB-lite"/>
    </source>
</evidence>
<evidence type="ECO:0000313" key="3">
    <source>
        <dbReference type="EMBL" id="MBD3943117.1"/>
    </source>
</evidence>
<gene>
    <name evidence="3" type="ORF">IF188_15595</name>
</gene>
<keyword evidence="4" id="KW-1185">Reference proteome</keyword>
<reference evidence="3 4" key="1">
    <citation type="submission" date="2020-09" db="EMBL/GenBank/DDBJ databases">
        <title>Isolation and identification of active actinomycetes.</title>
        <authorList>
            <person name="Li X."/>
        </authorList>
    </citation>
    <scope>NUCLEOTIDE SEQUENCE [LARGE SCALE GENOMIC DNA]</scope>
    <source>
        <strain evidence="3 4">NEAU-LLC</strain>
    </source>
</reference>
<evidence type="ECO:0000313" key="4">
    <source>
        <dbReference type="Proteomes" id="UP000598426"/>
    </source>
</evidence>
<keyword evidence="2" id="KW-0732">Signal</keyword>
<sequence length="116" mass="11788">MKRLVAGCALAVGLVFAGAGVANAGEVNGNGGEVHAPDHASSECVFSGLDTADSIEGTGPEGLGDDVFAQRGNQSPGGKDRYHGVQNFGMFKSDPIAKQFVEGFNPGMACRGNMGE</sequence>
<comment type="caution">
    <text evidence="3">The sequence shown here is derived from an EMBL/GenBank/DDBJ whole genome shotgun (WGS) entry which is preliminary data.</text>
</comment>
<dbReference type="Proteomes" id="UP000598426">
    <property type="component" value="Unassembled WGS sequence"/>
</dbReference>
<feature type="region of interest" description="Disordered" evidence="1">
    <location>
        <begin position="50"/>
        <end position="82"/>
    </location>
</feature>
<feature type="chain" id="PRO_5046855775" description="Adenylate cyclase" evidence="2">
    <location>
        <begin position="25"/>
        <end position="116"/>
    </location>
</feature>
<feature type="signal peptide" evidence="2">
    <location>
        <begin position="1"/>
        <end position="24"/>
    </location>
</feature>
<evidence type="ECO:0000256" key="2">
    <source>
        <dbReference type="SAM" id="SignalP"/>
    </source>
</evidence>
<proteinExistence type="predicted"/>